<dbReference type="AlphaFoldDB" id="A0AA47N1V3"/>
<protein>
    <submittedName>
        <fullName evidence="1">Uncharacterized protein</fullName>
    </submittedName>
</protein>
<evidence type="ECO:0000313" key="2">
    <source>
        <dbReference type="Proteomes" id="UP001174136"/>
    </source>
</evidence>
<sequence length="115" mass="12606">MMLVKHCPDPALARVLKCKISEKWTANEIQKQIRKRPEQCLKPNLTVHAQTSVIETVTANNTTDLTSSSPQNESVCIQSLIGLLNLVLEQKAQTAAVVLPSRGAVAIVQSRCRVC</sequence>
<proteinExistence type="predicted"/>
<accession>A0AA47N1V3</accession>
<dbReference type="Proteomes" id="UP001174136">
    <property type="component" value="Unassembled WGS sequence"/>
</dbReference>
<reference evidence="1" key="1">
    <citation type="journal article" date="2023" name="Front. Mar. Sci.">
        <title>A new Merluccius polli reference genome to investigate the effects of global change in West African waters.</title>
        <authorList>
            <person name="Mateo J.L."/>
            <person name="Blanco-Fernandez C."/>
            <person name="Garcia-Vazquez E."/>
            <person name="Machado-Schiaffino G."/>
        </authorList>
    </citation>
    <scope>NUCLEOTIDE SEQUENCE</scope>
    <source>
        <strain evidence="1">C29</strain>
        <tissue evidence="1">Fin</tissue>
    </source>
</reference>
<keyword evidence="2" id="KW-1185">Reference proteome</keyword>
<gene>
    <name evidence="1" type="ORF">N1851_008201</name>
</gene>
<organism evidence="1 2">
    <name type="scientific">Merluccius polli</name>
    <name type="common">Benguela hake</name>
    <name type="synonym">Merluccius cadenati</name>
    <dbReference type="NCBI Taxonomy" id="89951"/>
    <lineage>
        <taxon>Eukaryota</taxon>
        <taxon>Metazoa</taxon>
        <taxon>Chordata</taxon>
        <taxon>Craniata</taxon>
        <taxon>Vertebrata</taxon>
        <taxon>Euteleostomi</taxon>
        <taxon>Actinopterygii</taxon>
        <taxon>Neopterygii</taxon>
        <taxon>Teleostei</taxon>
        <taxon>Neoteleostei</taxon>
        <taxon>Acanthomorphata</taxon>
        <taxon>Zeiogadaria</taxon>
        <taxon>Gadariae</taxon>
        <taxon>Gadiformes</taxon>
        <taxon>Gadoidei</taxon>
        <taxon>Merlucciidae</taxon>
        <taxon>Merluccius</taxon>
    </lineage>
</organism>
<name>A0AA47N1V3_MERPO</name>
<comment type="caution">
    <text evidence="1">The sequence shown here is derived from an EMBL/GenBank/DDBJ whole genome shotgun (WGS) entry which is preliminary data.</text>
</comment>
<evidence type="ECO:0000313" key="1">
    <source>
        <dbReference type="EMBL" id="KAK0150689.1"/>
    </source>
</evidence>
<dbReference type="EMBL" id="JAOPHQ010001447">
    <property type="protein sequence ID" value="KAK0150689.1"/>
    <property type="molecule type" value="Genomic_DNA"/>
</dbReference>